<dbReference type="HOGENOM" id="CLU_179292_0_0_5"/>
<dbReference type="EnsemblBacteria" id="ABL69445">
    <property type="protein sequence ID" value="ABL69445"/>
    <property type="gene ID" value="Pden_1340"/>
</dbReference>
<evidence type="ECO:0000313" key="2">
    <source>
        <dbReference type="Proteomes" id="UP000000361"/>
    </source>
</evidence>
<protein>
    <submittedName>
        <fullName evidence="1">Uncharacterized protein</fullName>
    </submittedName>
</protein>
<dbReference type="KEGG" id="pde:Pden_1340"/>
<keyword evidence="2" id="KW-1185">Reference proteome</keyword>
<reference evidence="2" key="1">
    <citation type="submission" date="2006-12" db="EMBL/GenBank/DDBJ databases">
        <title>Complete sequence of chromosome 1 of Paracoccus denitrificans PD1222.</title>
        <authorList>
            <person name="Copeland A."/>
            <person name="Lucas S."/>
            <person name="Lapidus A."/>
            <person name="Barry K."/>
            <person name="Detter J.C."/>
            <person name="Glavina del Rio T."/>
            <person name="Hammon N."/>
            <person name="Israni S."/>
            <person name="Dalin E."/>
            <person name="Tice H."/>
            <person name="Pitluck S."/>
            <person name="Munk A.C."/>
            <person name="Brettin T."/>
            <person name="Bruce D."/>
            <person name="Han C."/>
            <person name="Tapia R."/>
            <person name="Gilna P."/>
            <person name="Schmutz J."/>
            <person name="Larimer F."/>
            <person name="Land M."/>
            <person name="Hauser L."/>
            <person name="Kyrpides N."/>
            <person name="Lykidis A."/>
            <person name="Spiro S."/>
            <person name="Richardson D.J."/>
            <person name="Moir J.W.B."/>
            <person name="Ferguson S.J."/>
            <person name="van Spanning R.J.M."/>
            <person name="Richardson P."/>
        </authorList>
    </citation>
    <scope>NUCLEOTIDE SEQUENCE [LARGE SCALE GENOMIC DNA]</scope>
    <source>
        <strain evidence="2">Pd 1222</strain>
    </source>
</reference>
<dbReference type="Pfam" id="PF20135">
    <property type="entry name" value="DUF6525"/>
    <property type="match status" value="1"/>
</dbReference>
<name>A1B1Q1_PARDP</name>
<dbReference type="eggNOG" id="ENOG50332AH">
    <property type="taxonomic scope" value="Bacteria"/>
</dbReference>
<accession>A1B1Q1</accession>
<dbReference type="InterPro" id="IPR045386">
    <property type="entry name" value="DUF6525"/>
</dbReference>
<dbReference type="STRING" id="318586.Pden_1340"/>
<dbReference type="OrthoDB" id="7658988at2"/>
<dbReference type="EMBL" id="CP000489">
    <property type="protein sequence ID" value="ABL69445.1"/>
    <property type="molecule type" value="Genomic_DNA"/>
</dbReference>
<organism evidence="1 2">
    <name type="scientific">Paracoccus denitrificans (strain Pd 1222)</name>
    <dbReference type="NCBI Taxonomy" id="318586"/>
    <lineage>
        <taxon>Bacteria</taxon>
        <taxon>Pseudomonadati</taxon>
        <taxon>Pseudomonadota</taxon>
        <taxon>Alphaproteobacteria</taxon>
        <taxon>Rhodobacterales</taxon>
        <taxon>Paracoccaceae</taxon>
        <taxon>Paracoccus</taxon>
    </lineage>
</organism>
<sequence length="105" mass="12063">MRGNLATSLRRRRRPCPIEQYDRLPPELRRWLAQAALPWSPVSALRLWQRLVREAAGNTEAVCRRLDMIEAGMLMRDAPRIWGFATPAARTCPPGAMEERVEPAR</sequence>
<dbReference type="RefSeq" id="WP_011747663.1">
    <property type="nucleotide sequence ID" value="NC_008686.1"/>
</dbReference>
<dbReference type="AlphaFoldDB" id="A1B1Q1"/>
<gene>
    <name evidence="1" type="ordered locus">Pden_1340</name>
</gene>
<dbReference type="GeneID" id="93449950"/>
<dbReference type="Proteomes" id="UP000000361">
    <property type="component" value="Chromosome 1"/>
</dbReference>
<evidence type="ECO:0000313" key="1">
    <source>
        <dbReference type="EMBL" id="ABL69445.1"/>
    </source>
</evidence>
<proteinExistence type="predicted"/>